<comment type="caution">
    <text evidence="1">The sequence shown here is derived from an EMBL/GenBank/DDBJ whole genome shotgun (WGS) entry which is preliminary data.</text>
</comment>
<dbReference type="RefSeq" id="WP_280653716.1">
    <property type="nucleotide sequence ID" value="NZ_JANQDH010000029.1"/>
</dbReference>
<proteinExistence type="predicted"/>
<dbReference type="Proteomes" id="UP001159387">
    <property type="component" value="Unassembled WGS sequence"/>
</dbReference>
<organism evidence="1 2">
    <name type="scientific">Chrysosporum bergii ANA360D</name>
    <dbReference type="NCBI Taxonomy" id="617107"/>
    <lineage>
        <taxon>Bacteria</taxon>
        <taxon>Bacillati</taxon>
        <taxon>Cyanobacteriota</taxon>
        <taxon>Cyanophyceae</taxon>
        <taxon>Nostocales</taxon>
        <taxon>Nodulariaceae</taxon>
        <taxon>Chrysosporum</taxon>
    </lineage>
</organism>
<sequence length="106" mass="12470">MTPEELKKLEDTLWQSADTLRANSDLKSGVINDLYVCGQEKTLETVKLAKMNITVNGLRGEVKQANTYRWKRWFEQVDQLSVLNHEPQNDYQERLLEKYRQQGLEL</sequence>
<dbReference type="EMBL" id="JANQDH010000029">
    <property type="protein sequence ID" value="MDH6059704.1"/>
    <property type="molecule type" value="Genomic_DNA"/>
</dbReference>
<protein>
    <submittedName>
        <fullName evidence="1">Uncharacterized protein</fullName>
    </submittedName>
</protein>
<gene>
    <name evidence="1" type="ORF">NWP17_04500</name>
</gene>
<dbReference type="AlphaFoldDB" id="A0AA43GQF2"/>
<dbReference type="SUPFAM" id="SSF53335">
    <property type="entry name" value="S-adenosyl-L-methionine-dependent methyltransferases"/>
    <property type="match status" value="1"/>
</dbReference>
<evidence type="ECO:0000313" key="2">
    <source>
        <dbReference type="Proteomes" id="UP001159387"/>
    </source>
</evidence>
<accession>A0AA43GQF2</accession>
<reference evidence="1 2" key="1">
    <citation type="journal article" date="2023" name="J. Phycol.">
        <title>Chrysosporum ovalisporum is synonymous with the true-branching cyanobacterium Umezakia natans (Nostocales/Aphanizomenonaceae).</title>
        <authorList>
            <person name="McGregor G.B."/>
            <person name="Sendall B.C."/>
            <person name="Niiyama Y."/>
            <person name="Tuji A."/>
            <person name="Willis A."/>
        </authorList>
    </citation>
    <scope>NUCLEOTIDE SEQUENCE [LARGE SCALE GENOMIC DNA]</scope>
    <source>
        <strain evidence="1 2">ANA360D</strain>
    </source>
</reference>
<keyword evidence="2" id="KW-1185">Reference proteome</keyword>
<name>A0AA43GQF2_9CYAN</name>
<evidence type="ECO:0000313" key="1">
    <source>
        <dbReference type="EMBL" id="MDH6059704.1"/>
    </source>
</evidence>
<dbReference type="InterPro" id="IPR029063">
    <property type="entry name" value="SAM-dependent_MTases_sf"/>
</dbReference>